<dbReference type="EMBL" id="JACHXQ010000001">
    <property type="protein sequence ID" value="MBB3182715.1"/>
    <property type="molecule type" value="Genomic_DNA"/>
</dbReference>
<dbReference type="Pfam" id="PF13481">
    <property type="entry name" value="AAA_25"/>
    <property type="match status" value="1"/>
</dbReference>
<evidence type="ECO:0000313" key="2">
    <source>
        <dbReference type="Proteomes" id="UP000563050"/>
    </source>
</evidence>
<proteinExistence type="predicted"/>
<name>A0A7W5DHP2_9GAMM</name>
<keyword evidence="2" id="KW-1185">Reference proteome</keyword>
<dbReference type="SUPFAM" id="SSF52540">
    <property type="entry name" value="P-loop containing nucleoside triphosphate hydrolases"/>
    <property type="match status" value="1"/>
</dbReference>
<dbReference type="InterPro" id="IPR027417">
    <property type="entry name" value="P-loop_NTPase"/>
</dbReference>
<evidence type="ECO:0000313" key="1">
    <source>
        <dbReference type="EMBL" id="MBB3182715.1"/>
    </source>
</evidence>
<accession>A0A7W5DHP2</accession>
<dbReference type="Gene3D" id="3.40.50.300">
    <property type="entry name" value="P-loop containing nucleotide triphosphate hydrolases"/>
    <property type="match status" value="1"/>
</dbReference>
<comment type="caution">
    <text evidence="1">The sequence shown here is derived from an EMBL/GenBank/DDBJ whole genome shotgun (WGS) entry which is preliminary data.</text>
</comment>
<dbReference type="AlphaFoldDB" id="A0A7W5DHP2"/>
<dbReference type="CDD" id="cd01125">
    <property type="entry name" value="RepA_RSF1010_like"/>
    <property type="match status" value="1"/>
</dbReference>
<dbReference type="Proteomes" id="UP000563050">
    <property type="component" value="Unassembled WGS sequence"/>
</dbReference>
<organism evidence="1 2">
    <name type="scientific">Halomonas fontilapidosi</name>
    <dbReference type="NCBI Taxonomy" id="616675"/>
    <lineage>
        <taxon>Bacteria</taxon>
        <taxon>Pseudomonadati</taxon>
        <taxon>Pseudomonadota</taxon>
        <taxon>Gammaproteobacteria</taxon>
        <taxon>Oceanospirillales</taxon>
        <taxon>Halomonadaceae</taxon>
        <taxon>Halomonas</taxon>
    </lineage>
</organism>
<sequence length="731" mass="79388">MTASVVPLHPSPAIDAGALGLPRAFLEARFCSGEGQFHSPDAKRNPRALETITGASIVAMLGAPQRVDKAHARWAIFSDYPSRRAEEQRQHGRFYALWADLDNTPPELQDAADRLADRLGATVLAYTSASATKDNPKARLLVPLAATCPGERFEACQRILNDRLKALGITPDRATERANQVCYLPNAGQFYAATVEEDVLAMGGFEWRDTFAAELAAHDKAEAERWEELERRQSEARAKTRERLKTGQVSPIVAYNDAHPLPLVLEAHGYRQHGTRWLSPLSESGTPGVTITKDGTRWHTAHESDLAAGLPEWGDAFDLLKFWEHNGDPGAALRAVGAMMTTEDGRTLTEFNQDRYRESQRAETLEAFDDLGDPEEGAVLEDGRKRQSRAFGFVPVGDLVADLRPVSWLVRGYLEADSLALVYGEPGHGKSFLAIDLAASIATGTPWHGAETNPGAVFYIAGEGHNGLSRRFKAWELHRGASLTVGVPLYASKRAAPLDDKESAAEVLRVVDDLATETGQTPALIVVDTLARCFGGDENSATDIGAFVTNLDALRHRWNATVLVVHHSGKDAARGARGSTALRGAVDAEYRVTKDPSGTVTLEATKMKDADTPGRRAFRLAPVELPLTDDDGNPVWSCAPVPTEARAGAPKRPKGKHPRRVLDILESLASFPDAGESGEGGCRIALEGVRRELDKAGVDRRRVSEALDSLAKLGWIFVEDDGEMVNLLHSP</sequence>
<gene>
    <name evidence="1" type="ORF">FHR95_000239</name>
</gene>
<reference evidence="1 2" key="1">
    <citation type="submission" date="2020-08" db="EMBL/GenBank/DDBJ databases">
        <title>Genomic Encyclopedia of Type Strains, Phase III (KMG-III): the genomes of soil and plant-associated and newly described type strains.</title>
        <authorList>
            <person name="Whitman W."/>
        </authorList>
    </citation>
    <scope>NUCLEOTIDE SEQUENCE [LARGE SCALE GENOMIC DNA]</scope>
    <source>
        <strain evidence="1 2">CECT 7341</strain>
    </source>
</reference>
<dbReference type="RefSeq" id="WP_183313052.1">
    <property type="nucleotide sequence ID" value="NZ_JACHXQ010000001.1"/>
</dbReference>
<protein>
    <submittedName>
        <fullName evidence="1">KaiC/GvpD/RAD55 family RecA-like ATPase</fullName>
    </submittedName>
</protein>
<dbReference type="InterPro" id="IPR038724">
    <property type="entry name" value="RepA"/>
</dbReference>